<protein>
    <recommendedName>
        <fullName evidence="3">RRM domain-containing protein</fullName>
    </recommendedName>
</protein>
<dbReference type="InterPro" id="IPR035979">
    <property type="entry name" value="RBD_domain_sf"/>
</dbReference>
<comment type="caution">
    <text evidence="4">The sequence shown here is derived from an EMBL/GenBank/DDBJ whole genome shotgun (WGS) entry which is preliminary data.</text>
</comment>
<name>A0A834IML2_RHYFE</name>
<dbReference type="OrthoDB" id="6730379at2759"/>
<evidence type="ECO:0000256" key="1">
    <source>
        <dbReference type="ARBA" id="ARBA00022884"/>
    </source>
</evidence>
<keyword evidence="5" id="KW-1185">Reference proteome</keyword>
<dbReference type="Pfam" id="PF00076">
    <property type="entry name" value="RRM_1"/>
    <property type="match status" value="1"/>
</dbReference>
<organism evidence="4 5">
    <name type="scientific">Rhynchophorus ferrugineus</name>
    <name type="common">Red palm weevil</name>
    <name type="synonym">Curculio ferrugineus</name>
    <dbReference type="NCBI Taxonomy" id="354439"/>
    <lineage>
        <taxon>Eukaryota</taxon>
        <taxon>Metazoa</taxon>
        <taxon>Ecdysozoa</taxon>
        <taxon>Arthropoda</taxon>
        <taxon>Hexapoda</taxon>
        <taxon>Insecta</taxon>
        <taxon>Pterygota</taxon>
        <taxon>Neoptera</taxon>
        <taxon>Endopterygota</taxon>
        <taxon>Coleoptera</taxon>
        <taxon>Polyphaga</taxon>
        <taxon>Cucujiformia</taxon>
        <taxon>Curculionidae</taxon>
        <taxon>Dryophthorinae</taxon>
        <taxon>Rhynchophorus</taxon>
    </lineage>
</organism>
<evidence type="ECO:0000313" key="5">
    <source>
        <dbReference type="Proteomes" id="UP000625711"/>
    </source>
</evidence>
<dbReference type="GO" id="GO:0003723">
    <property type="term" value="F:RNA binding"/>
    <property type="evidence" value="ECO:0007669"/>
    <property type="project" value="UniProtKB-UniRule"/>
</dbReference>
<dbReference type="Proteomes" id="UP000625711">
    <property type="component" value="Unassembled WGS sequence"/>
</dbReference>
<gene>
    <name evidence="4" type="ORF">GWI33_004866</name>
</gene>
<reference evidence="4" key="1">
    <citation type="submission" date="2020-08" db="EMBL/GenBank/DDBJ databases">
        <title>Genome sequencing and assembly of the red palm weevil Rhynchophorus ferrugineus.</title>
        <authorList>
            <person name="Dias G.B."/>
            <person name="Bergman C.M."/>
            <person name="Manee M."/>
        </authorList>
    </citation>
    <scope>NUCLEOTIDE SEQUENCE</scope>
    <source>
        <strain evidence="4">AA-2017</strain>
        <tissue evidence="4">Whole larva</tissue>
    </source>
</reference>
<proteinExistence type="predicted"/>
<evidence type="ECO:0000259" key="3">
    <source>
        <dbReference type="PROSITE" id="PS50102"/>
    </source>
</evidence>
<dbReference type="AlphaFoldDB" id="A0A834IML2"/>
<feature type="domain" description="RRM" evidence="3">
    <location>
        <begin position="1"/>
        <end position="53"/>
    </location>
</feature>
<dbReference type="PROSITE" id="PS50102">
    <property type="entry name" value="RRM"/>
    <property type="match status" value="1"/>
</dbReference>
<dbReference type="InterPro" id="IPR012677">
    <property type="entry name" value="Nucleotide-bd_a/b_plait_sf"/>
</dbReference>
<accession>A0A834IML2</accession>
<dbReference type="InterPro" id="IPR000504">
    <property type="entry name" value="RRM_dom"/>
</dbReference>
<evidence type="ECO:0000256" key="2">
    <source>
        <dbReference type="PROSITE-ProRule" id="PRU00176"/>
    </source>
</evidence>
<sequence length="152" mass="17148">MDCKKTEECPLAGQPRGYAFVTYVKRDDAFRAKENLNGKTVGQKKITVTWAHNADLVNVSSTKSKCDIVIPALAISKDPGKTDRTSQIQAIEAKLRLMEQKKDELKINDSIATKSSVIQQFQFNKDKLCNVQKHFSSRGSDRCKKPYIKKKP</sequence>
<dbReference type="Gene3D" id="3.30.70.330">
    <property type="match status" value="1"/>
</dbReference>
<evidence type="ECO:0000313" key="4">
    <source>
        <dbReference type="EMBL" id="KAF7281388.1"/>
    </source>
</evidence>
<dbReference type="EMBL" id="JAACXV010000244">
    <property type="protein sequence ID" value="KAF7281388.1"/>
    <property type="molecule type" value="Genomic_DNA"/>
</dbReference>
<keyword evidence="1 2" id="KW-0694">RNA-binding</keyword>
<dbReference type="SUPFAM" id="SSF54928">
    <property type="entry name" value="RNA-binding domain, RBD"/>
    <property type="match status" value="1"/>
</dbReference>